<proteinExistence type="inferred from homology"/>
<dbReference type="InterPro" id="IPR000917">
    <property type="entry name" value="Sulfatase_N"/>
</dbReference>
<evidence type="ECO:0000259" key="4">
    <source>
        <dbReference type="Pfam" id="PF00884"/>
    </source>
</evidence>
<dbReference type="CDD" id="cd16145">
    <property type="entry name" value="ARS_like"/>
    <property type="match status" value="1"/>
</dbReference>
<dbReference type="Pfam" id="PF00884">
    <property type="entry name" value="Sulfatase"/>
    <property type="match status" value="1"/>
</dbReference>
<dbReference type="Gene3D" id="3.30.1120.10">
    <property type="match status" value="1"/>
</dbReference>
<dbReference type="InterPro" id="IPR050738">
    <property type="entry name" value="Sulfatase"/>
</dbReference>
<reference evidence="5 6" key="1">
    <citation type="submission" date="2019-04" db="EMBL/GenBank/DDBJ databases">
        <authorList>
            <person name="Van Vliet M D."/>
        </authorList>
    </citation>
    <scope>NUCLEOTIDE SEQUENCE [LARGE SCALE GENOMIC DNA]</scope>
    <source>
        <strain evidence="5 6">F1</strain>
    </source>
</reference>
<evidence type="ECO:0000256" key="2">
    <source>
        <dbReference type="ARBA" id="ARBA00022801"/>
    </source>
</evidence>
<protein>
    <submittedName>
        <fullName evidence="5">Arylsulfatase</fullName>
    </submittedName>
</protein>
<evidence type="ECO:0000313" key="6">
    <source>
        <dbReference type="Proteomes" id="UP000366872"/>
    </source>
</evidence>
<evidence type="ECO:0000313" key="5">
    <source>
        <dbReference type="EMBL" id="VGO13555.1"/>
    </source>
</evidence>
<feature type="chain" id="PRO_5028810263" evidence="3">
    <location>
        <begin position="21"/>
        <end position="480"/>
    </location>
</feature>
<dbReference type="RefSeq" id="WP_222847134.1">
    <property type="nucleotide sequence ID" value="NZ_CAAHFG010000001.1"/>
</dbReference>
<dbReference type="PANTHER" id="PTHR42693">
    <property type="entry name" value="ARYLSULFATASE FAMILY MEMBER"/>
    <property type="match status" value="1"/>
</dbReference>
<gene>
    <name evidence="5" type="primary">atsA_130</name>
    <name evidence="5" type="ORF">PDESU_02112</name>
</gene>
<evidence type="ECO:0000256" key="1">
    <source>
        <dbReference type="ARBA" id="ARBA00008779"/>
    </source>
</evidence>
<evidence type="ECO:0000256" key="3">
    <source>
        <dbReference type="SAM" id="SignalP"/>
    </source>
</evidence>
<dbReference type="SUPFAM" id="SSF53649">
    <property type="entry name" value="Alkaline phosphatase-like"/>
    <property type="match status" value="1"/>
</dbReference>
<feature type="signal peptide" evidence="3">
    <location>
        <begin position="1"/>
        <end position="20"/>
    </location>
</feature>
<dbReference type="InterPro" id="IPR017850">
    <property type="entry name" value="Alkaline_phosphatase_core_sf"/>
</dbReference>
<keyword evidence="6" id="KW-1185">Reference proteome</keyword>
<accession>A0A6C2U0Z3</accession>
<dbReference type="EMBL" id="CAAHFG010000001">
    <property type="protein sequence ID" value="VGO13555.1"/>
    <property type="molecule type" value="Genomic_DNA"/>
</dbReference>
<dbReference type="GO" id="GO:0004065">
    <property type="term" value="F:arylsulfatase activity"/>
    <property type="evidence" value="ECO:0007669"/>
    <property type="project" value="TreeGrafter"/>
</dbReference>
<feature type="domain" description="Sulfatase N-terminal" evidence="4">
    <location>
        <begin position="24"/>
        <end position="366"/>
    </location>
</feature>
<name>A0A6C2U0Z3_PONDE</name>
<sequence>MMKKISLIVSGLVAAVSIQAAEQPNIVYMMLDEWGYYEMSNLGHPLLETPNMDQFRKEGMRFTQMLAGSVVCAPTRATLMLGKHSGHTSVRVNDGSTPIRAEDVTLAKVINDAGYAVGGFGKWGIGDRGTEGVPEKHGFDIFYGYYNQGHAHSYYPDCLIKNSELVPLKGNVNHAFKGETFSQYLIHDEAKKFIREHAGKRPFFAYLPYTPPHAYYGIPENDPDYLKYKDKDWDAPPHHRNPKVAPPDEAQRYAAFVSMMDRQLGEILAILKEAGVDDNTIVILTGDNGGSCKPFSSKKYPHGFFGPNKDPKTGVVFRLGKGHVYEGGLRVAYLVRWPGKIKANSTSDHLGYFPDSFPTLATLAGAQIPQEIDGISFLPTLLGQDDQQKKHDYLYWEYKGQVAVRQGDWKLITDSAYQKKELYNLASDVSESDNIAEQHPEIVGRLMGLAKESHTPEVNGKILDKSKIWQGKNRPKAYVE</sequence>
<comment type="similarity">
    <text evidence="1">Belongs to the sulfatase family.</text>
</comment>
<dbReference type="AlphaFoldDB" id="A0A6C2U0Z3"/>
<keyword evidence="3" id="KW-0732">Signal</keyword>
<dbReference type="PANTHER" id="PTHR42693:SF53">
    <property type="entry name" value="ENDO-4-O-SULFATASE"/>
    <property type="match status" value="1"/>
</dbReference>
<keyword evidence="2" id="KW-0378">Hydrolase</keyword>
<dbReference type="Gene3D" id="3.40.720.10">
    <property type="entry name" value="Alkaline Phosphatase, subunit A"/>
    <property type="match status" value="1"/>
</dbReference>
<organism evidence="5 6">
    <name type="scientific">Pontiella desulfatans</name>
    <dbReference type="NCBI Taxonomy" id="2750659"/>
    <lineage>
        <taxon>Bacteria</taxon>
        <taxon>Pseudomonadati</taxon>
        <taxon>Kiritimatiellota</taxon>
        <taxon>Kiritimatiellia</taxon>
        <taxon>Kiritimatiellales</taxon>
        <taxon>Pontiellaceae</taxon>
        <taxon>Pontiella</taxon>
    </lineage>
</organism>
<dbReference type="Proteomes" id="UP000366872">
    <property type="component" value="Unassembled WGS sequence"/>
</dbReference>